<dbReference type="GO" id="GO:0005615">
    <property type="term" value="C:extracellular space"/>
    <property type="evidence" value="ECO:0007669"/>
    <property type="project" value="TreeGrafter"/>
</dbReference>
<dbReference type="GO" id="GO:0003756">
    <property type="term" value="F:protein disulfide isomerase activity"/>
    <property type="evidence" value="ECO:0007669"/>
    <property type="project" value="TreeGrafter"/>
</dbReference>
<name>A0A653BNW3_CALMS</name>
<organism evidence="9 10">
    <name type="scientific">Callosobruchus maculatus</name>
    <name type="common">Southern cowpea weevil</name>
    <name type="synonym">Pulse bruchid</name>
    <dbReference type="NCBI Taxonomy" id="64391"/>
    <lineage>
        <taxon>Eukaryota</taxon>
        <taxon>Metazoa</taxon>
        <taxon>Ecdysozoa</taxon>
        <taxon>Arthropoda</taxon>
        <taxon>Hexapoda</taxon>
        <taxon>Insecta</taxon>
        <taxon>Pterygota</taxon>
        <taxon>Neoptera</taxon>
        <taxon>Endopterygota</taxon>
        <taxon>Coleoptera</taxon>
        <taxon>Polyphaga</taxon>
        <taxon>Cucujiformia</taxon>
        <taxon>Chrysomeloidea</taxon>
        <taxon>Chrysomelidae</taxon>
        <taxon>Bruchinae</taxon>
        <taxon>Bruchini</taxon>
        <taxon>Callosobruchus</taxon>
    </lineage>
</organism>
<dbReference type="GO" id="GO:0016971">
    <property type="term" value="F:flavin-dependent sulfhydryl oxidase activity"/>
    <property type="evidence" value="ECO:0007669"/>
    <property type="project" value="InterPro"/>
</dbReference>
<dbReference type="InterPro" id="IPR040986">
    <property type="entry name" value="QSOX_FAD-bd_dom"/>
</dbReference>
<comment type="catalytic activity">
    <reaction evidence="7">
        <text>2 R'C(R)SH + O2 = R'C(R)S-S(R)CR' + H2O2</text>
        <dbReference type="Rhea" id="RHEA:17357"/>
        <dbReference type="ChEBI" id="CHEBI:15379"/>
        <dbReference type="ChEBI" id="CHEBI:16240"/>
        <dbReference type="ChEBI" id="CHEBI:16520"/>
        <dbReference type="ChEBI" id="CHEBI:17412"/>
        <dbReference type="EC" id="1.8.3.2"/>
    </reaction>
</comment>
<dbReference type="InterPro" id="IPR039798">
    <property type="entry name" value="Sulfhydryl_oxidase"/>
</dbReference>
<proteinExistence type="predicted"/>
<sequence length="219" mass="25628">MYYHNVPEIAIRYAYDNNTKLMNTLNNQLYAIVYREIGANKEIRGEQLQALRLYVDVLDKYFPFGSEGKVLLKEIKELVHNSDPVNGLEIRKKIIEAVSAASDNNFQFLHENIALRAMHGYIKNFFGCRECSNHFQEMSSRRNIFNVPTKERAVCVAMEAHNEVNNRLRGDLTEDPEFPKNPFPYRQSCPKCQKPNGQWDEDEVYKYLKNMYDRTTSSI</sequence>
<evidence type="ECO:0000256" key="2">
    <source>
        <dbReference type="ARBA" id="ARBA00022630"/>
    </source>
</evidence>
<keyword evidence="2 7" id="KW-0285">Flavoprotein</keyword>
<evidence type="ECO:0000256" key="7">
    <source>
        <dbReference type="RuleBase" id="RU371123"/>
    </source>
</evidence>
<evidence type="ECO:0000313" key="10">
    <source>
        <dbReference type="Proteomes" id="UP000410492"/>
    </source>
</evidence>
<keyword evidence="4 7" id="KW-0274">FAD</keyword>
<dbReference type="EC" id="1.8.3.2" evidence="7"/>
<feature type="domain" description="ERV/ALR sulfhydryl oxidase" evidence="8">
    <location>
        <begin position="80"/>
        <end position="183"/>
    </location>
</feature>
<dbReference type="AlphaFoldDB" id="A0A653BNW3"/>
<evidence type="ECO:0000256" key="3">
    <source>
        <dbReference type="ARBA" id="ARBA00022729"/>
    </source>
</evidence>
<gene>
    <name evidence="9" type="ORF">CALMAC_LOCUS2585</name>
</gene>
<dbReference type="GO" id="GO:0006457">
    <property type="term" value="P:protein folding"/>
    <property type="evidence" value="ECO:0007669"/>
    <property type="project" value="TreeGrafter"/>
</dbReference>
<dbReference type="Pfam" id="PF04777">
    <property type="entry name" value="Evr1_Alr"/>
    <property type="match status" value="1"/>
</dbReference>
<evidence type="ECO:0000256" key="6">
    <source>
        <dbReference type="ARBA" id="ARBA00023157"/>
    </source>
</evidence>
<keyword evidence="6" id="KW-1015">Disulfide bond</keyword>
<dbReference type="PANTHER" id="PTHR22897:SF8">
    <property type="entry name" value="SULFHYDRYL OXIDASE"/>
    <property type="match status" value="1"/>
</dbReference>
<dbReference type="OrthoDB" id="59470at2759"/>
<dbReference type="SUPFAM" id="SSF69000">
    <property type="entry name" value="FAD-dependent thiol oxidase"/>
    <property type="match status" value="1"/>
</dbReference>
<evidence type="ECO:0000256" key="1">
    <source>
        <dbReference type="ARBA" id="ARBA00001974"/>
    </source>
</evidence>
<evidence type="ECO:0000313" key="9">
    <source>
        <dbReference type="EMBL" id="VEN37277.1"/>
    </source>
</evidence>
<dbReference type="GO" id="GO:0000139">
    <property type="term" value="C:Golgi membrane"/>
    <property type="evidence" value="ECO:0007669"/>
    <property type="project" value="TreeGrafter"/>
</dbReference>
<dbReference type="Proteomes" id="UP000410492">
    <property type="component" value="Unassembled WGS sequence"/>
</dbReference>
<dbReference type="InterPro" id="IPR036774">
    <property type="entry name" value="ERV/ALR_sulphydryl_oxid_sf"/>
</dbReference>
<reference evidence="9 10" key="1">
    <citation type="submission" date="2019-01" db="EMBL/GenBank/DDBJ databases">
        <authorList>
            <person name="Sayadi A."/>
        </authorList>
    </citation>
    <scope>NUCLEOTIDE SEQUENCE [LARGE SCALE GENOMIC DNA]</scope>
</reference>
<dbReference type="PANTHER" id="PTHR22897">
    <property type="entry name" value="QUIESCIN Q6-RELATED SULFHYDRYL OXIDASE"/>
    <property type="match status" value="1"/>
</dbReference>
<dbReference type="Pfam" id="PF18371">
    <property type="entry name" value="FAD_SOX"/>
    <property type="match status" value="1"/>
</dbReference>
<comment type="cofactor">
    <cofactor evidence="1 7">
        <name>FAD</name>
        <dbReference type="ChEBI" id="CHEBI:57692"/>
    </cofactor>
</comment>
<dbReference type="EMBL" id="CAACVG010003222">
    <property type="protein sequence ID" value="VEN37277.1"/>
    <property type="molecule type" value="Genomic_DNA"/>
</dbReference>
<evidence type="ECO:0000256" key="4">
    <source>
        <dbReference type="ARBA" id="ARBA00022827"/>
    </source>
</evidence>
<dbReference type="Gene3D" id="1.20.120.310">
    <property type="entry name" value="ERV/ALR sulfhydryl oxidase domain"/>
    <property type="match status" value="1"/>
</dbReference>
<keyword evidence="5 7" id="KW-0560">Oxidoreductase</keyword>
<keyword evidence="3" id="KW-0732">Signal</keyword>
<dbReference type="PROSITE" id="PS51324">
    <property type="entry name" value="ERV_ALR"/>
    <property type="match status" value="1"/>
</dbReference>
<evidence type="ECO:0000256" key="5">
    <source>
        <dbReference type="ARBA" id="ARBA00023002"/>
    </source>
</evidence>
<accession>A0A653BNW3</accession>
<dbReference type="InterPro" id="IPR017905">
    <property type="entry name" value="ERV/ALR_sulphydryl_oxidase"/>
</dbReference>
<keyword evidence="10" id="KW-1185">Reference proteome</keyword>
<protein>
    <recommendedName>
        <fullName evidence="7">Sulfhydryl oxidase</fullName>
        <ecNumber evidence="7">1.8.3.2</ecNumber>
    </recommendedName>
</protein>
<evidence type="ECO:0000259" key="8">
    <source>
        <dbReference type="PROSITE" id="PS51324"/>
    </source>
</evidence>